<keyword evidence="10" id="KW-1185">Reference proteome</keyword>
<comment type="similarity">
    <text evidence="3">Belongs to the MICOS complex subunit Mic10 family.</text>
</comment>
<dbReference type="Proteomes" id="UP001497392">
    <property type="component" value="Unassembled WGS sequence"/>
</dbReference>
<name>A0ABP1FNY1_9CHLO</name>
<sequence length="66" mass="6872">MAIRRVAYGTLGGGAAAMILFRGGRARAACAAFGSGFGAGSAYSECQREIHDVLGLNGDRKEQHQD</sequence>
<organism evidence="9 10">
    <name type="scientific">Coccomyxa viridis</name>
    <dbReference type="NCBI Taxonomy" id="1274662"/>
    <lineage>
        <taxon>Eukaryota</taxon>
        <taxon>Viridiplantae</taxon>
        <taxon>Chlorophyta</taxon>
        <taxon>core chlorophytes</taxon>
        <taxon>Trebouxiophyceae</taxon>
        <taxon>Trebouxiophyceae incertae sedis</taxon>
        <taxon>Coccomyxaceae</taxon>
        <taxon>Coccomyxa</taxon>
    </lineage>
</organism>
<evidence type="ECO:0000256" key="7">
    <source>
        <dbReference type="ARBA" id="ARBA00023128"/>
    </source>
</evidence>
<reference evidence="9 10" key="1">
    <citation type="submission" date="2024-06" db="EMBL/GenBank/DDBJ databases">
        <authorList>
            <person name="Kraege A."/>
            <person name="Thomma B."/>
        </authorList>
    </citation>
    <scope>NUCLEOTIDE SEQUENCE [LARGE SCALE GENOMIC DNA]</scope>
</reference>
<dbReference type="Pfam" id="PF04418">
    <property type="entry name" value="DUF543"/>
    <property type="match status" value="1"/>
</dbReference>
<protein>
    <submittedName>
        <fullName evidence="9">G1031 protein</fullName>
    </submittedName>
</protein>
<keyword evidence="8" id="KW-0472">Membrane</keyword>
<evidence type="ECO:0000313" key="10">
    <source>
        <dbReference type="Proteomes" id="UP001497392"/>
    </source>
</evidence>
<comment type="function">
    <text evidence="1">Component of the MICOS complex, a large protein complex of the mitochondrial inner membrane that plays crucial roles in the maintenance of crista junctions, inner membrane architecture, and formation of contact sites to the outer membrane.</text>
</comment>
<evidence type="ECO:0000256" key="5">
    <source>
        <dbReference type="ARBA" id="ARBA00022792"/>
    </source>
</evidence>
<evidence type="ECO:0000256" key="6">
    <source>
        <dbReference type="ARBA" id="ARBA00022989"/>
    </source>
</evidence>
<evidence type="ECO:0000256" key="1">
    <source>
        <dbReference type="ARBA" id="ARBA00002689"/>
    </source>
</evidence>
<dbReference type="EMBL" id="CAXHTA020000002">
    <property type="protein sequence ID" value="CAL5219237.1"/>
    <property type="molecule type" value="Genomic_DNA"/>
</dbReference>
<keyword evidence="5" id="KW-0999">Mitochondrion inner membrane</keyword>
<proteinExistence type="inferred from homology"/>
<keyword evidence="4" id="KW-0812">Transmembrane</keyword>
<comment type="caution">
    <text evidence="9">The sequence shown here is derived from an EMBL/GenBank/DDBJ whole genome shotgun (WGS) entry which is preliminary data.</text>
</comment>
<evidence type="ECO:0000256" key="4">
    <source>
        <dbReference type="ARBA" id="ARBA00022692"/>
    </source>
</evidence>
<evidence type="ECO:0000256" key="8">
    <source>
        <dbReference type="ARBA" id="ARBA00023136"/>
    </source>
</evidence>
<comment type="subcellular location">
    <subcellularLocation>
        <location evidence="2">Mitochondrion inner membrane</location>
        <topology evidence="2">Single-pass membrane protein</topology>
    </subcellularLocation>
</comment>
<evidence type="ECO:0000256" key="3">
    <source>
        <dbReference type="ARBA" id="ARBA00006792"/>
    </source>
</evidence>
<dbReference type="InterPro" id="IPR007512">
    <property type="entry name" value="Mic10"/>
</dbReference>
<gene>
    <name evidence="9" type="primary">g1031</name>
    <name evidence="9" type="ORF">VP750_LOCUS896</name>
</gene>
<evidence type="ECO:0000313" key="9">
    <source>
        <dbReference type="EMBL" id="CAL5219237.1"/>
    </source>
</evidence>
<dbReference type="PANTHER" id="PTHR21304">
    <property type="entry name" value="MICOS COMPLEX SUBUNIT MIC10"/>
    <property type="match status" value="1"/>
</dbReference>
<accession>A0ABP1FNY1</accession>
<keyword evidence="6" id="KW-1133">Transmembrane helix</keyword>
<keyword evidence="7" id="KW-0496">Mitochondrion</keyword>
<evidence type="ECO:0000256" key="2">
    <source>
        <dbReference type="ARBA" id="ARBA00004434"/>
    </source>
</evidence>
<dbReference type="PANTHER" id="PTHR21304:SF0">
    <property type="entry name" value="MICOS COMPLEX SUBUNIT MIC10"/>
    <property type="match status" value="1"/>
</dbReference>